<feature type="transmembrane region" description="Helical" evidence="6">
    <location>
        <begin position="276"/>
        <end position="295"/>
    </location>
</feature>
<feature type="transmembrane region" description="Helical" evidence="6">
    <location>
        <begin position="12"/>
        <end position="39"/>
    </location>
</feature>
<feature type="transmembrane region" description="Helical" evidence="6">
    <location>
        <begin position="213"/>
        <end position="239"/>
    </location>
</feature>
<feature type="transmembrane region" description="Helical" evidence="6">
    <location>
        <begin position="138"/>
        <end position="159"/>
    </location>
</feature>
<keyword evidence="5 6" id="KW-0472">Membrane</keyword>
<name>A0AAW9N4Z4_9BACI</name>
<dbReference type="InterPro" id="IPR036259">
    <property type="entry name" value="MFS_trans_sf"/>
</dbReference>
<dbReference type="PROSITE" id="PS50850">
    <property type="entry name" value="MFS"/>
    <property type="match status" value="1"/>
</dbReference>
<evidence type="ECO:0000256" key="2">
    <source>
        <dbReference type="ARBA" id="ARBA00022448"/>
    </source>
</evidence>
<feature type="transmembrane region" description="Helical" evidence="6">
    <location>
        <begin position="165"/>
        <end position="188"/>
    </location>
</feature>
<feature type="transmembrane region" description="Helical" evidence="6">
    <location>
        <begin position="334"/>
        <end position="358"/>
    </location>
</feature>
<dbReference type="InterPro" id="IPR020846">
    <property type="entry name" value="MFS_dom"/>
</dbReference>
<evidence type="ECO:0000256" key="1">
    <source>
        <dbReference type="ARBA" id="ARBA00004651"/>
    </source>
</evidence>
<feature type="transmembrane region" description="Helical" evidence="6">
    <location>
        <begin position="364"/>
        <end position="384"/>
    </location>
</feature>
<evidence type="ECO:0000313" key="8">
    <source>
        <dbReference type="EMBL" id="MEC0271941.1"/>
    </source>
</evidence>
<evidence type="ECO:0000256" key="5">
    <source>
        <dbReference type="ARBA" id="ARBA00023136"/>
    </source>
</evidence>
<dbReference type="GO" id="GO:0022857">
    <property type="term" value="F:transmembrane transporter activity"/>
    <property type="evidence" value="ECO:0007669"/>
    <property type="project" value="InterPro"/>
</dbReference>
<gene>
    <name evidence="8" type="ORF">P4706_02430</name>
</gene>
<proteinExistence type="predicted"/>
<feature type="transmembrane region" description="Helical" evidence="6">
    <location>
        <begin position="79"/>
        <end position="96"/>
    </location>
</feature>
<dbReference type="InterPro" id="IPR011701">
    <property type="entry name" value="MFS"/>
</dbReference>
<dbReference type="EMBL" id="JARNBH010000002">
    <property type="protein sequence ID" value="MEC0271941.1"/>
    <property type="molecule type" value="Genomic_DNA"/>
</dbReference>
<dbReference type="Proteomes" id="UP001307168">
    <property type="component" value="Unassembled WGS sequence"/>
</dbReference>
<evidence type="ECO:0000259" key="7">
    <source>
        <dbReference type="PROSITE" id="PS50850"/>
    </source>
</evidence>
<dbReference type="Gene3D" id="1.20.1250.20">
    <property type="entry name" value="MFS general substrate transporter like domains"/>
    <property type="match status" value="1"/>
</dbReference>
<dbReference type="GO" id="GO:0005886">
    <property type="term" value="C:plasma membrane"/>
    <property type="evidence" value="ECO:0007669"/>
    <property type="project" value="UniProtKB-SubCell"/>
</dbReference>
<feature type="domain" description="Major facilitator superfamily (MFS) profile" evidence="7">
    <location>
        <begin position="13"/>
        <end position="389"/>
    </location>
</feature>
<feature type="transmembrane region" description="Helical" evidence="6">
    <location>
        <begin position="301"/>
        <end position="322"/>
    </location>
</feature>
<dbReference type="InterPro" id="IPR052714">
    <property type="entry name" value="MFS_Exporter"/>
</dbReference>
<dbReference type="RefSeq" id="WP_367406108.1">
    <property type="nucleotide sequence ID" value="NZ_JARNBH010000002.1"/>
</dbReference>
<organism evidence="8 9">
    <name type="scientific">Peribacillus castrilensis</name>
    <dbReference type="NCBI Taxonomy" id="2897690"/>
    <lineage>
        <taxon>Bacteria</taxon>
        <taxon>Bacillati</taxon>
        <taxon>Bacillota</taxon>
        <taxon>Bacilli</taxon>
        <taxon>Bacillales</taxon>
        <taxon>Bacillaceae</taxon>
        <taxon>Peribacillus</taxon>
    </lineage>
</organism>
<keyword evidence="9" id="KW-1185">Reference proteome</keyword>
<comment type="caution">
    <text evidence="8">The sequence shown here is derived from an EMBL/GenBank/DDBJ whole genome shotgun (WGS) entry which is preliminary data.</text>
</comment>
<dbReference type="AlphaFoldDB" id="A0AAW9N4Z4"/>
<evidence type="ECO:0000256" key="4">
    <source>
        <dbReference type="ARBA" id="ARBA00022989"/>
    </source>
</evidence>
<accession>A0AAW9N4Z4</accession>
<feature type="transmembrane region" description="Helical" evidence="6">
    <location>
        <begin position="245"/>
        <end position="264"/>
    </location>
</feature>
<dbReference type="CDD" id="cd17489">
    <property type="entry name" value="MFS_YfcJ_like"/>
    <property type="match status" value="1"/>
</dbReference>
<sequence>MNQTRPALWTKNFIILSSLNFFLTLMFFLLTTTIVLYAMEKYNATASQGGLVVGIFIIGTLFGRLITGLIMPLTGPKRILFTGLFFFTLTTLLYFVDYGITFLILARFIHGFTFGIASTVIGTVVFFALPASRKGEGIGYYSMAATLATGIGPFIGLYMTKNTSFDMIFSFCLIVGIISFATVLFYNAPVLETTETKREKVGFKLSSFIELKALPISIIILLLAFCFSGVLSYISLYAIEIDLEGTASFFFVAYGAAVFASRLFTGRLMDSKGANVIMYPAFIIFGIGMLLLSSANSTVTFLLAGALIGLGFGNIQSSSQVIAVNSVASNRVGLATATFLIFFEAGTGFGPYLLGLVIPTIGYSVLYAILGIIGVLTAVLYHYLHGKKELTYRMRASESS</sequence>
<comment type="subcellular location">
    <subcellularLocation>
        <location evidence="1">Cell membrane</location>
        <topology evidence="1">Multi-pass membrane protein</topology>
    </subcellularLocation>
</comment>
<keyword evidence="2" id="KW-0813">Transport</keyword>
<keyword evidence="3 6" id="KW-0812">Transmembrane</keyword>
<dbReference type="PANTHER" id="PTHR23531">
    <property type="entry name" value="QUINOLENE RESISTANCE PROTEIN NORA"/>
    <property type="match status" value="1"/>
</dbReference>
<feature type="transmembrane region" description="Helical" evidence="6">
    <location>
        <begin position="45"/>
        <end position="67"/>
    </location>
</feature>
<dbReference type="SUPFAM" id="SSF103473">
    <property type="entry name" value="MFS general substrate transporter"/>
    <property type="match status" value="1"/>
</dbReference>
<protein>
    <submittedName>
        <fullName evidence="8">MFS transporter</fullName>
    </submittedName>
</protein>
<evidence type="ECO:0000256" key="6">
    <source>
        <dbReference type="SAM" id="Phobius"/>
    </source>
</evidence>
<feature type="transmembrane region" description="Helical" evidence="6">
    <location>
        <begin position="108"/>
        <end position="131"/>
    </location>
</feature>
<reference evidence="8 9" key="1">
    <citation type="submission" date="2023-03" db="EMBL/GenBank/DDBJ databases">
        <title>Bacillus Genome Sequencing.</title>
        <authorList>
            <person name="Dunlap C."/>
        </authorList>
    </citation>
    <scope>NUCLEOTIDE SEQUENCE [LARGE SCALE GENOMIC DNA]</scope>
    <source>
        <strain evidence="8 9">B-41290</strain>
    </source>
</reference>
<evidence type="ECO:0000256" key="3">
    <source>
        <dbReference type="ARBA" id="ARBA00022692"/>
    </source>
</evidence>
<dbReference type="PANTHER" id="PTHR23531:SF1">
    <property type="entry name" value="QUINOLENE RESISTANCE PROTEIN NORA"/>
    <property type="match status" value="1"/>
</dbReference>
<evidence type="ECO:0000313" key="9">
    <source>
        <dbReference type="Proteomes" id="UP001307168"/>
    </source>
</evidence>
<keyword evidence="4 6" id="KW-1133">Transmembrane helix</keyword>
<dbReference type="Pfam" id="PF07690">
    <property type="entry name" value="MFS_1"/>
    <property type="match status" value="1"/>
</dbReference>